<dbReference type="EMBL" id="HACM01004709">
    <property type="protein sequence ID" value="CRZ05151.1"/>
    <property type="molecule type" value="Transcribed_RNA"/>
</dbReference>
<dbReference type="PANTHER" id="PTHR21694:SF18">
    <property type="entry name" value="COILED-COIL DOMAIN-CONTAINING PROTEIN 63"/>
    <property type="match status" value="1"/>
</dbReference>
<evidence type="ECO:0000313" key="3">
    <source>
        <dbReference type="EMBL" id="CRZ05151.1"/>
    </source>
</evidence>
<sequence>MVRVNEDLRQEVGFAANEALQTYGGDPLMRRSGPSGMNQVELVAIIDREQRRLAALNSSIDKTQSTLVDVKLREGSEIIRLGKTKKMAQYVTMLENRLQRSLLKHNAMHAANSSLKQVQEQMRRDISFADTLQVGINQQLKTVQDQICKRAATFDEIVAHNERSRETLTVLHRSSEQWHSTFNSDWGALSQLINDQSDDFPTPIDPIQNQERLQMLLYDPELVSLRQQSGFALEEMAEKTAIVTKYNRLEQYKRTESVLRGATGIDNIDGLVNVFIDQENATFRWYSEINELAKEEEALRTAPIVATTAKDEEIGKLSWKDELVGKVEEMKGELVKVMEIDERTQTEMKEVTRKIQEMANHLVGNDKQFHLKDGLIVLEEYVHNLVQSLEQVQYNNNNHQRLFN</sequence>
<keyword evidence="1" id="KW-0175">Coiled coil</keyword>
<reference evidence="3" key="1">
    <citation type="submission" date="2015-04" db="EMBL/GenBank/DDBJ databases">
        <title>The genome sequence of the plant pathogenic Rhizarian Plasmodiophora brassicae reveals insights in its biotrophic life cycle and the origin of chitin synthesis.</title>
        <authorList>
            <person name="Schwelm A."/>
            <person name="Fogelqvist J."/>
            <person name="Knaust A."/>
            <person name="Julke S."/>
            <person name="Lilja T."/>
            <person name="Dhandapani V."/>
            <person name="Bonilla-Rosso G."/>
            <person name="Karlsson M."/>
            <person name="Shevchenko A."/>
            <person name="Choi S.R."/>
            <person name="Kim H.G."/>
            <person name="Park J.Y."/>
            <person name="Lim Y.P."/>
            <person name="Ludwig-Muller J."/>
            <person name="Dixelius C."/>
        </authorList>
    </citation>
    <scope>NUCLEOTIDE SEQUENCE</scope>
    <source>
        <tissue evidence="3">Potato root galls</tissue>
    </source>
</reference>
<dbReference type="InterPro" id="IPR051876">
    <property type="entry name" value="ODA-DC/CCD"/>
</dbReference>
<dbReference type="AlphaFoldDB" id="A0A0H5QUA4"/>
<protein>
    <recommendedName>
        <fullName evidence="2">ODAD1 central coiled coil region domain-containing protein</fullName>
    </recommendedName>
</protein>
<name>A0A0H5QUA4_9EUKA</name>
<accession>A0A0H5QUA4</accession>
<dbReference type="InterPro" id="IPR049258">
    <property type="entry name" value="ODAD1_CC"/>
</dbReference>
<evidence type="ECO:0000259" key="2">
    <source>
        <dbReference type="Pfam" id="PF21773"/>
    </source>
</evidence>
<evidence type="ECO:0000256" key="1">
    <source>
        <dbReference type="ARBA" id="ARBA00023054"/>
    </source>
</evidence>
<dbReference type="Pfam" id="PF21773">
    <property type="entry name" value="ODAD1_CC"/>
    <property type="match status" value="1"/>
</dbReference>
<organism evidence="3">
    <name type="scientific">Spongospora subterranea</name>
    <dbReference type="NCBI Taxonomy" id="70186"/>
    <lineage>
        <taxon>Eukaryota</taxon>
        <taxon>Sar</taxon>
        <taxon>Rhizaria</taxon>
        <taxon>Endomyxa</taxon>
        <taxon>Phytomyxea</taxon>
        <taxon>Plasmodiophorida</taxon>
        <taxon>Plasmodiophoridae</taxon>
        <taxon>Spongospora</taxon>
    </lineage>
</organism>
<proteinExistence type="predicted"/>
<feature type="domain" description="ODAD1 central coiled coil region" evidence="2">
    <location>
        <begin position="233"/>
        <end position="358"/>
    </location>
</feature>
<dbReference type="PANTHER" id="PTHR21694">
    <property type="entry name" value="COILED-COIL DOMAIN-CONTAINING PROTEIN 63"/>
    <property type="match status" value="1"/>
</dbReference>